<comment type="similarity">
    <text evidence="2">Belongs to the cytochrome P450 family.</text>
</comment>
<evidence type="ECO:0000313" key="4">
    <source>
        <dbReference type="Proteomes" id="UP000005801"/>
    </source>
</evidence>
<keyword evidence="1 2" id="KW-0408">Iron</keyword>
<dbReference type="SUPFAM" id="SSF48264">
    <property type="entry name" value="Cytochrome P450"/>
    <property type="match status" value="1"/>
</dbReference>
<dbReference type="PANTHER" id="PTHR24301">
    <property type="entry name" value="THROMBOXANE-A SYNTHASE"/>
    <property type="match status" value="1"/>
</dbReference>
<dbReference type="AlphaFoldDB" id="A6GGA9"/>
<dbReference type="EMBL" id="ABCS01000104">
    <property type="protein sequence ID" value="EDM75083.1"/>
    <property type="molecule type" value="Genomic_DNA"/>
</dbReference>
<comment type="caution">
    <text evidence="3">The sequence shown here is derived from an EMBL/GenBank/DDBJ whole genome shotgun (WGS) entry which is preliminary data.</text>
</comment>
<keyword evidence="2" id="KW-0503">Monooxygenase</keyword>
<dbReference type="InterPro" id="IPR036396">
    <property type="entry name" value="Cyt_P450_sf"/>
</dbReference>
<dbReference type="PROSITE" id="PS00086">
    <property type="entry name" value="CYTOCHROME_P450"/>
    <property type="match status" value="1"/>
</dbReference>
<dbReference type="InterPro" id="IPR017972">
    <property type="entry name" value="Cyt_P450_CS"/>
</dbReference>
<dbReference type="CDD" id="cd11083">
    <property type="entry name" value="CYP_unk"/>
    <property type="match status" value="1"/>
</dbReference>
<sequence>MQIELDRFHLDLEAWARTYGPMYAVNLRGKDMVVISDPALVREVLKRRPDQFERDSDMKIKAAEMRFDGLFTAEGAQWRKQRKLMTAAFVPKHLRTLAPELVEITERLRGLWLERAADPERAVFDVHADLRAYATDMTIRVAFGEDVDLLRKGGAHPLLENLEGIFPTFHRRLMAIVPYWRYFRLPQDRTVEGQIDTLRAEVTGRIAQARARLDADPERAPESLLEAMILARDEDDPKLRLDDEEIYANALTLLVAGEDTTSNTAAWMLYHLAREPALQARLREEVDQKLGSARVPDLETLDAMPYTQGVVREALRLRSAAPLAFLTALEPGRIGDLDYAVGQSVCLLTRVGALDQAHFGCPHAFAPSRWIDDQREASHEPHDSKSLLTFGYGPRLCPGRALGMFELGLVAAMTARNFELELGPELRAPGAEPAEVFGFTMSPSPVHLRLRARVE</sequence>
<dbReference type="GO" id="GO:0004497">
    <property type="term" value="F:monooxygenase activity"/>
    <property type="evidence" value="ECO:0007669"/>
    <property type="project" value="UniProtKB-KW"/>
</dbReference>
<evidence type="ECO:0000256" key="2">
    <source>
        <dbReference type="RuleBase" id="RU000461"/>
    </source>
</evidence>
<keyword evidence="4" id="KW-1185">Reference proteome</keyword>
<proteinExistence type="inferred from homology"/>
<evidence type="ECO:0008006" key="5">
    <source>
        <dbReference type="Google" id="ProtNLM"/>
    </source>
</evidence>
<feature type="binding site" description="axial binding residue" evidence="1">
    <location>
        <position position="397"/>
    </location>
    <ligand>
        <name>heme</name>
        <dbReference type="ChEBI" id="CHEBI:30413"/>
    </ligand>
    <ligandPart>
        <name>Fe</name>
        <dbReference type="ChEBI" id="CHEBI:18248"/>
    </ligandPart>
</feature>
<dbReference type="eggNOG" id="COG2124">
    <property type="taxonomic scope" value="Bacteria"/>
</dbReference>
<protein>
    <recommendedName>
        <fullName evidence="5">Cytochrome P450</fullName>
    </recommendedName>
</protein>
<dbReference type="PRINTS" id="PR00385">
    <property type="entry name" value="P450"/>
</dbReference>
<dbReference type="STRING" id="391625.PPSIR1_00315"/>
<keyword evidence="1 2" id="KW-0479">Metal-binding</keyword>
<dbReference type="Proteomes" id="UP000005801">
    <property type="component" value="Unassembled WGS sequence"/>
</dbReference>
<evidence type="ECO:0000256" key="1">
    <source>
        <dbReference type="PIRSR" id="PIRSR602401-1"/>
    </source>
</evidence>
<gene>
    <name evidence="3" type="ORF">PPSIR1_00315</name>
</gene>
<name>A6GGA9_9BACT</name>
<dbReference type="Gene3D" id="1.10.630.10">
    <property type="entry name" value="Cytochrome P450"/>
    <property type="match status" value="1"/>
</dbReference>
<dbReference type="GO" id="GO:0005506">
    <property type="term" value="F:iron ion binding"/>
    <property type="evidence" value="ECO:0007669"/>
    <property type="project" value="InterPro"/>
</dbReference>
<dbReference type="PRINTS" id="PR00463">
    <property type="entry name" value="EP450I"/>
</dbReference>
<keyword evidence="1 2" id="KW-0349">Heme</keyword>
<evidence type="ECO:0000313" key="3">
    <source>
        <dbReference type="EMBL" id="EDM75083.1"/>
    </source>
</evidence>
<reference evidence="3 4" key="1">
    <citation type="submission" date="2007-06" db="EMBL/GenBank/DDBJ databases">
        <authorList>
            <person name="Shimkets L."/>
            <person name="Ferriera S."/>
            <person name="Johnson J."/>
            <person name="Kravitz S."/>
            <person name="Beeson K."/>
            <person name="Sutton G."/>
            <person name="Rogers Y.-H."/>
            <person name="Friedman R."/>
            <person name="Frazier M."/>
            <person name="Venter J.C."/>
        </authorList>
    </citation>
    <scope>NUCLEOTIDE SEQUENCE [LARGE SCALE GENOMIC DNA]</scope>
    <source>
        <strain evidence="3 4">SIR-1</strain>
    </source>
</reference>
<dbReference type="Pfam" id="PF00067">
    <property type="entry name" value="p450"/>
    <property type="match status" value="1"/>
</dbReference>
<keyword evidence="2" id="KW-0560">Oxidoreductase</keyword>
<dbReference type="InterPro" id="IPR002401">
    <property type="entry name" value="Cyt_P450_E_grp-I"/>
</dbReference>
<organism evidence="3 4">
    <name type="scientific">Plesiocystis pacifica SIR-1</name>
    <dbReference type="NCBI Taxonomy" id="391625"/>
    <lineage>
        <taxon>Bacteria</taxon>
        <taxon>Pseudomonadati</taxon>
        <taxon>Myxococcota</taxon>
        <taxon>Polyangia</taxon>
        <taxon>Nannocystales</taxon>
        <taxon>Nannocystaceae</taxon>
        <taxon>Plesiocystis</taxon>
    </lineage>
</organism>
<dbReference type="GO" id="GO:0020037">
    <property type="term" value="F:heme binding"/>
    <property type="evidence" value="ECO:0007669"/>
    <property type="project" value="InterPro"/>
</dbReference>
<dbReference type="GO" id="GO:0016705">
    <property type="term" value="F:oxidoreductase activity, acting on paired donors, with incorporation or reduction of molecular oxygen"/>
    <property type="evidence" value="ECO:0007669"/>
    <property type="project" value="InterPro"/>
</dbReference>
<accession>A6GGA9</accession>
<dbReference type="PANTHER" id="PTHR24301:SF2">
    <property type="entry name" value="THROMBOXANE-A SYNTHASE"/>
    <property type="match status" value="1"/>
</dbReference>
<comment type="cofactor">
    <cofactor evidence="1">
        <name>heme</name>
        <dbReference type="ChEBI" id="CHEBI:30413"/>
    </cofactor>
</comment>
<dbReference type="InterPro" id="IPR001128">
    <property type="entry name" value="Cyt_P450"/>
</dbReference>